<dbReference type="AlphaFoldDB" id="A0A438B8L9"/>
<dbReference type="PANTHER" id="PTHR43657:SF1">
    <property type="entry name" value="ALTERED INHERITANCE OF MITOCHONDRIA PROTEIN 24, MITOCHONDRIAL"/>
    <property type="match status" value="1"/>
</dbReference>
<dbReference type="OrthoDB" id="9779518at2"/>
<evidence type="ECO:0000313" key="1">
    <source>
        <dbReference type="EMBL" id="RVW07261.1"/>
    </source>
</evidence>
<proteinExistence type="predicted"/>
<dbReference type="InterPro" id="IPR036983">
    <property type="entry name" value="AIM24_sf"/>
</dbReference>
<accession>A0A438B8L9</accession>
<keyword evidence="2" id="KW-1185">Reference proteome</keyword>
<comment type="caution">
    <text evidence="1">The sequence shown here is derived from an EMBL/GenBank/DDBJ whole genome shotgun (WGS) entry which is preliminary data.</text>
</comment>
<dbReference type="SUPFAM" id="SSF51219">
    <property type="entry name" value="TRAP-like"/>
    <property type="match status" value="1"/>
</dbReference>
<dbReference type="Proteomes" id="UP000286208">
    <property type="component" value="Unassembled WGS sequence"/>
</dbReference>
<protein>
    <submittedName>
        <fullName evidence="1">TIGR00266 family protein</fullName>
    </submittedName>
</protein>
<dbReference type="PANTHER" id="PTHR43657">
    <property type="entry name" value="TRYPTOPHAN RNA-BINDING ATTENUATOR PROTEIN-LIKE PROTEIN"/>
    <property type="match status" value="1"/>
</dbReference>
<dbReference type="InterPro" id="IPR016031">
    <property type="entry name" value="Trp_RNA-bd_attenuator-like_dom"/>
</dbReference>
<name>A0A438B8L9_9NOCA</name>
<sequence>MRAKRGGPDPGRGAVTRSVTFADEIACHREEIVKTDISCGPAFAFAEIDVPPGGSVRVEAGAMAMMRGDIEITTSTRGGFMKGLRRTLGGSSFFVNDFSSERGGIVAVAGPLPGDIAETTLDGETALLVQSGCWMASDATVDVDSKWGGSKGFFSGAGLVLLRCSGTGEILLSSYGAIRPVTLAPDETMTLDTGHVVAFEETVQYRIRKAGGWKSMILGGEGIVTEFTGPGRVWMQTRSTADLVDWLRARMPSSSSSSSNGS</sequence>
<dbReference type="Pfam" id="PF01987">
    <property type="entry name" value="AIM24"/>
    <property type="match status" value="1"/>
</dbReference>
<organism evidence="1 2">
    <name type="scientific">Prescottella agglutinans</name>
    <dbReference type="NCBI Taxonomy" id="1644129"/>
    <lineage>
        <taxon>Bacteria</taxon>
        <taxon>Bacillati</taxon>
        <taxon>Actinomycetota</taxon>
        <taxon>Actinomycetes</taxon>
        <taxon>Mycobacteriales</taxon>
        <taxon>Nocardiaceae</taxon>
        <taxon>Prescottella</taxon>
    </lineage>
</organism>
<dbReference type="Gene3D" id="3.60.160.10">
    <property type="entry name" value="Mitochondrial biogenesis AIM24"/>
    <property type="match status" value="1"/>
</dbReference>
<dbReference type="NCBIfam" id="TIGR00266">
    <property type="entry name" value="TIGR00266 family protein"/>
    <property type="match status" value="1"/>
</dbReference>
<dbReference type="InterPro" id="IPR002838">
    <property type="entry name" value="AIM24"/>
</dbReference>
<reference evidence="1 2" key="1">
    <citation type="submission" date="2018-11" db="EMBL/GenBank/DDBJ databases">
        <title>Rhodococcus spongicola sp. nov. and Rhodococcus xishaensis sp. nov. from marine sponges.</title>
        <authorList>
            <person name="Li L."/>
            <person name="Lin H.W."/>
        </authorList>
    </citation>
    <scope>NUCLEOTIDE SEQUENCE [LARGE SCALE GENOMIC DNA]</scope>
    <source>
        <strain evidence="1 2">CCTCC AB2014297</strain>
    </source>
</reference>
<gene>
    <name evidence="1" type="ORF">EGT67_22150</name>
</gene>
<dbReference type="EMBL" id="RKLP01000013">
    <property type="protein sequence ID" value="RVW07261.1"/>
    <property type="molecule type" value="Genomic_DNA"/>
</dbReference>
<evidence type="ECO:0000313" key="2">
    <source>
        <dbReference type="Proteomes" id="UP000286208"/>
    </source>
</evidence>